<comment type="caution">
    <text evidence="6">The sequence shown here is derived from an EMBL/GenBank/DDBJ whole genome shotgun (WGS) entry which is preliminary data.</text>
</comment>
<evidence type="ECO:0000256" key="5">
    <source>
        <dbReference type="SAM" id="MobiDB-lite"/>
    </source>
</evidence>
<evidence type="ECO:0000256" key="3">
    <source>
        <dbReference type="ARBA" id="ARBA00048679"/>
    </source>
</evidence>
<keyword evidence="1" id="KW-0597">Phosphoprotein</keyword>
<evidence type="ECO:0000256" key="1">
    <source>
        <dbReference type="ARBA" id="ARBA00022553"/>
    </source>
</evidence>
<feature type="coiled-coil region" evidence="4">
    <location>
        <begin position="273"/>
        <end position="425"/>
    </location>
</feature>
<reference evidence="6 7" key="1">
    <citation type="submission" date="2021-02" db="EMBL/GenBank/DDBJ databases">
        <title>Leishmania (Mundinia) enrietti genome sequencing and assembly.</title>
        <authorList>
            <person name="Almutairi H."/>
            <person name="Gatherer D."/>
        </authorList>
    </citation>
    <scope>NUCLEOTIDE SEQUENCE [LARGE SCALE GENOMIC DNA]</scope>
    <source>
        <strain evidence="6">CUR178</strain>
    </source>
</reference>
<dbReference type="Proteomes" id="UP000674179">
    <property type="component" value="Chromosome 33"/>
</dbReference>
<evidence type="ECO:0000256" key="2">
    <source>
        <dbReference type="ARBA" id="ARBA00047899"/>
    </source>
</evidence>
<accession>A0A836KGG0</accession>
<keyword evidence="4" id="KW-0175">Coiled coil</keyword>
<name>A0A836KGG0_LEIEN</name>
<dbReference type="InterPro" id="IPR050839">
    <property type="entry name" value="Rho-assoc_Ser/Thr_Kinase"/>
</dbReference>
<comment type="catalytic activity">
    <reaction evidence="3">
        <text>L-seryl-[protein] + ATP = O-phospho-L-seryl-[protein] + ADP + H(+)</text>
        <dbReference type="Rhea" id="RHEA:17989"/>
        <dbReference type="Rhea" id="RHEA-COMP:9863"/>
        <dbReference type="Rhea" id="RHEA-COMP:11604"/>
        <dbReference type="ChEBI" id="CHEBI:15378"/>
        <dbReference type="ChEBI" id="CHEBI:29999"/>
        <dbReference type="ChEBI" id="CHEBI:30616"/>
        <dbReference type="ChEBI" id="CHEBI:83421"/>
        <dbReference type="ChEBI" id="CHEBI:456216"/>
        <dbReference type="EC" id="2.7.11.1"/>
    </reaction>
</comment>
<sequence length="1211" mass="128960">MEEGPSTPLTPAFATTTTSTVVSSVKRPYQSADDTLPSPPPPPFSSHEPRELFCAALSATPPSSRWMLSENTVEGEVDEHGSQPKRVEAEISSILSAWGARGRCRRGQAAVLVSPVPADDSADATPRSVTAAAEGRAGSPWAFSATSKSEHDDLSHVPAATFMTRQREEAVSSQPSRSVMPSAAALSRVAMLQPSEPFPTSAAKLPPSTLQPASSLIPGSSSPATEFGGGGAHSAPSTPTPNASFKVLPLPLQQGERATASQPAVDEGTRMENEDLRRQLGTLLRIQEELERRCQQREGATALEKEQALAQLRKMHEEELQELRDAEMAAQSNADALAEEVVMLRSELAEVQDELRASMEQQLKYQRQSDEARNEQARMTVECAALRAAAADLQQERAAEVIFQRSELRKKLWAAEERAAAAELALQALCDQLAAGATAVEATVAVDGTGEQVAHTPVRDASADAKPMCCLPASGFFSSGAQAAVTAGLFDEAAVLAAVISAMEKHGVSGVLLSSPKPSSRRDGGGEAQLPHSDSNPAAKSIELPLSQHQRAETVPRPLADASAAPMQAHLSNAGLLHCRQHRKLIQAAVARVSDGYQRVAREAAAANARAAKAGRALSGEVEALGARLQQPQLLLPPYEGNWQDNEPTNRERDSAACQTAQSDLQCRSSVGVVTDAVGAFSVDAPRAAAAASCYDASAATGAYEESLADTQRQLRHERSYIEQLEKELQSLRTSSYGVSVLEGLSKIVQDMRLAVCRLIQDAVADVQRIVLKDSQKLQTAVMNDGDHRGELVWRDDAGLALRGRWHTMNEDTRYHMSSTSPARQLDGVHRTTPALPASAPLLDFSFVRAVQKSILRAEAHVQQVSATLLSSCQQAAADACTLSGTYEACAPYRPRRTPLSAKDLAGDSQRGANGAHEEAPSQRPVEGDSTPSGGGKQSPSPSIPFTAVAGKGSAHQQRVYAELRGLLQRLSSAEDGITACTPALSSSTPGESRRLSMAQPPRTRPLGLSTSLACQPSPYVAAYVVESAEVRRGALSCLARECAAGPVTVSADGRLGFALLTDAIQELRNVGRLLGSMRDAEETREARWQQYMQKWQGAIVAAVNHVWERVDSALTLVRLPEVGGEGLPCGTVEVAKDSRVLSPLKTMSLSICADPVGYERAQARQRPDAQLAYMHDKENSAVTPHQPSRLAEVLSGKIPPKAGSGVVLYA</sequence>
<feature type="compositionally biased region" description="Polar residues" evidence="5">
    <location>
        <begin position="208"/>
        <end position="224"/>
    </location>
</feature>
<dbReference type="PANTHER" id="PTHR22988">
    <property type="entry name" value="MYOTONIC DYSTROPHY S/T KINASE-RELATED"/>
    <property type="match status" value="1"/>
</dbReference>
<dbReference type="EMBL" id="JAFHKP010000033">
    <property type="protein sequence ID" value="KAG5469865.1"/>
    <property type="molecule type" value="Genomic_DNA"/>
</dbReference>
<dbReference type="AlphaFoldDB" id="A0A836KGG0"/>
<evidence type="ECO:0000313" key="6">
    <source>
        <dbReference type="EMBL" id="KAG5469865.1"/>
    </source>
</evidence>
<gene>
    <name evidence="6" type="ORF">CUR178_02006</name>
</gene>
<dbReference type="OrthoDB" id="267472at2759"/>
<feature type="region of interest" description="Disordered" evidence="5">
    <location>
        <begin position="511"/>
        <end position="539"/>
    </location>
</feature>
<feature type="region of interest" description="Disordered" evidence="5">
    <location>
        <begin position="981"/>
        <end position="1005"/>
    </location>
</feature>
<dbReference type="KEGG" id="lenr:94169280"/>
<dbReference type="RefSeq" id="XP_067689873.1">
    <property type="nucleotide sequence ID" value="XM_067833770.1"/>
</dbReference>
<protein>
    <submittedName>
        <fullName evidence="6">Uncharacterized protein</fullName>
    </submittedName>
</protein>
<dbReference type="GeneID" id="94169280"/>
<evidence type="ECO:0000313" key="7">
    <source>
        <dbReference type="Proteomes" id="UP000674179"/>
    </source>
</evidence>
<dbReference type="PANTHER" id="PTHR22988:SF71">
    <property type="entry name" value="CITRON RHO-INTERACTING KINASE"/>
    <property type="match status" value="1"/>
</dbReference>
<feature type="region of interest" description="Disordered" evidence="5">
    <location>
        <begin position="1"/>
        <end position="48"/>
    </location>
</feature>
<feature type="region of interest" description="Disordered" evidence="5">
    <location>
        <begin position="132"/>
        <end position="156"/>
    </location>
</feature>
<feature type="region of interest" description="Disordered" evidence="5">
    <location>
        <begin position="197"/>
        <end position="246"/>
    </location>
</feature>
<dbReference type="GO" id="GO:0031032">
    <property type="term" value="P:actomyosin structure organization"/>
    <property type="evidence" value="ECO:0007669"/>
    <property type="project" value="TreeGrafter"/>
</dbReference>
<feature type="region of interest" description="Disordered" evidence="5">
    <location>
        <begin position="899"/>
        <end position="950"/>
    </location>
</feature>
<organism evidence="6 7">
    <name type="scientific">Leishmania enriettii</name>
    <dbReference type="NCBI Taxonomy" id="5663"/>
    <lineage>
        <taxon>Eukaryota</taxon>
        <taxon>Discoba</taxon>
        <taxon>Euglenozoa</taxon>
        <taxon>Kinetoplastea</taxon>
        <taxon>Metakinetoplastina</taxon>
        <taxon>Trypanosomatida</taxon>
        <taxon>Trypanosomatidae</taxon>
        <taxon>Leishmaniinae</taxon>
        <taxon>Leishmania</taxon>
    </lineage>
</organism>
<dbReference type="GO" id="GO:0005737">
    <property type="term" value="C:cytoplasm"/>
    <property type="evidence" value="ECO:0007669"/>
    <property type="project" value="TreeGrafter"/>
</dbReference>
<dbReference type="GO" id="GO:0004674">
    <property type="term" value="F:protein serine/threonine kinase activity"/>
    <property type="evidence" value="ECO:0007669"/>
    <property type="project" value="UniProtKB-EC"/>
</dbReference>
<feature type="compositionally biased region" description="Low complexity" evidence="5">
    <location>
        <begin position="15"/>
        <end position="25"/>
    </location>
</feature>
<keyword evidence="7" id="KW-1185">Reference proteome</keyword>
<proteinExistence type="predicted"/>
<dbReference type="GO" id="GO:0005856">
    <property type="term" value="C:cytoskeleton"/>
    <property type="evidence" value="ECO:0007669"/>
    <property type="project" value="TreeGrafter"/>
</dbReference>
<feature type="coiled-coil region" evidence="4">
    <location>
        <begin position="708"/>
        <end position="735"/>
    </location>
</feature>
<comment type="catalytic activity">
    <reaction evidence="2">
        <text>L-threonyl-[protein] + ATP = O-phospho-L-threonyl-[protein] + ADP + H(+)</text>
        <dbReference type="Rhea" id="RHEA:46608"/>
        <dbReference type="Rhea" id="RHEA-COMP:11060"/>
        <dbReference type="Rhea" id="RHEA-COMP:11605"/>
        <dbReference type="ChEBI" id="CHEBI:15378"/>
        <dbReference type="ChEBI" id="CHEBI:30013"/>
        <dbReference type="ChEBI" id="CHEBI:30616"/>
        <dbReference type="ChEBI" id="CHEBI:61977"/>
        <dbReference type="ChEBI" id="CHEBI:456216"/>
        <dbReference type="EC" id="2.7.11.1"/>
    </reaction>
</comment>
<evidence type="ECO:0000256" key="4">
    <source>
        <dbReference type="SAM" id="Coils"/>
    </source>
</evidence>